<dbReference type="SUPFAM" id="SSF46785">
    <property type="entry name" value="Winged helix' DNA-binding domain"/>
    <property type="match status" value="1"/>
</dbReference>
<dbReference type="InterPro" id="IPR005119">
    <property type="entry name" value="LysR_subst-bd"/>
</dbReference>
<dbReference type="Gene3D" id="1.10.10.10">
    <property type="entry name" value="Winged helix-like DNA-binding domain superfamily/Winged helix DNA-binding domain"/>
    <property type="match status" value="1"/>
</dbReference>
<dbReference type="InterPro" id="IPR036388">
    <property type="entry name" value="WH-like_DNA-bd_sf"/>
</dbReference>
<name>A0AA87RJ88_9MICO</name>
<dbReference type="InterPro" id="IPR036390">
    <property type="entry name" value="WH_DNA-bd_sf"/>
</dbReference>
<evidence type="ECO:0000313" key="7">
    <source>
        <dbReference type="Proteomes" id="UP000321749"/>
    </source>
</evidence>
<feature type="domain" description="HTH lysR-type" evidence="5">
    <location>
        <begin position="2"/>
        <end position="60"/>
    </location>
</feature>
<accession>A0AA87RJ88</accession>
<dbReference type="Pfam" id="PF03466">
    <property type="entry name" value="LysR_substrate"/>
    <property type="match status" value="1"/>
</dbReference>
<keyword evidence="3" id="KW-0238">DNA-binding</keyword>
<comment type="caution">
    <text evidence="6">The sequence shown here is derived from an EMBL/GenBank/DDBJ whole genome shotgun (WGS) entry which is preliminary data.</text>
</comment>
<comment type="similarity">
    <text evidence="1">Belongs to the LysR transcriptional regulatory family.</text>
</comment>
<dbReference type="SUPFAM" id="SSF53850">
    <property type="entry name" value="Periplasmic binding protein-like II"/>
    <property type="match status" value="1"/>
</dbReference>
<evidence type="ECO:0000313" key="6">
    <source>
        <dbReference type="EMBL" id="GEK80303.1"/>
    </source>
</evidence>
<proteinExistence type="inferred from homology"/>
<dbReference type="PROSITE" id="PS50931">
    <property type="entry name" value="HTH_LYSR"/>
    <property type="match status" value="1"/>
</dbReference>
<evidence type="ECO:0000256" key="3">
    <source>
        <dbReference type="ARBA" id="ARBA00023125"/>
    </source>
</evidence>
<dbReference type="AlphaFoldDB" id="A0AA87RJ88"/>
<dbReference type="Proteomes" id="UP000321749">
    <property type="component" value="Unassembled WGS sequence"/>
</dbReference>
<gene>
    <name evidence="6" type="ORF">ABA31_16540</name>
</gene>
<keyword evidence="4" id="KW-0804">Transcription</keyword>
<dbReference type="GO" id="GO:0032993">
    <property type="term" value="C:protein-DNA complex"/>
    <property type="evidence" value="ECO:0007669"/>
    <property type="project" value="TreeGrafter"/>
</dbReference>
<dbReference type="Pfam" id="PF00126">
    <property type="entry name" value="HTH_1"/>
    <property type="match status" value="1"/>
</dbReference>
<dbReference type="EMBL" id="BJUU01000009">
    <property type="protein sequence ID" value="GEK80303.1"/>
    <property type="molecule type" value="Genomic_DNA"/>
</dbReference>
<evidence type="ECO:0000256" key="2">
    <source>
        <dbReference type="ARBA" id="ARBA00023015"/>
    </source>
</evidence>
<evidence type="ECO:0000256" key="1">
    <source>
        <dbReference type="ARBA" id="ARBA00009437"/>
    </source>
</evidence>
<dbReference type="PANTHER" id="PTHR30346:SF0">
    <property type="entry name" value="HCA OPERON TRANSCRIPTIONAL ACTIVATOR HCAR"/>
    <property type="match status" value="1"/>
</dbReference>
<keyword evidence="7" id="KW-1185">Reference proteome</keyword>
<reference evidence="6 7" key="1">
    <citation type="submission" date="2019-07" db="EMBL/GenBank/DDBJ databases">
        <title>Whole genome shotgun sequence of Agrococcus baldri NBRC 103055.</title>
        <authorList>
            <person name="Hosoyama A."/>
            <person name="Uohara A."/>
            <person name="Ohji S."/>
            <person name="Ichikawa N."/>
        </authorList>
    </citation>
    <scope>NUCLEOTIDE SEQUENCE [LARGE SCALE GENOMIC DNA]</scope>
    <source>
        <strain evidence="6 7">NBRC 103055</strain>
    </source>
</reference>
<keyword evidence="2" id="KW-0805">Transcription regulation</keyword>
<dbReference type="InterPro" id="IPR000847">
    <property type="entry name" value="LysR_HTH_N"/>
</dbReference>
<organism evidence="6 7">
    <name type="scientific">Agrococcus baldri</name>
    <dbReference type="NCBI Taxonomy" id="153730"/>
    <lineage>
        <taxon>Bacteria</taxon>
        <taxon>Bacillati</taxon>
        <taxon>Actinomycetota</taxon>
        <taxon>Actinomycetes</taxon>
        <taxon>Micrococcales</taxon>
        <taxon>Microbacteriaceae</taxon>
        <taxon>Agrococcus</taxon>
    </lineage>
</organism>
<dbReference type="Gene3D" id="3.40.190.10">
    <property type="entry name" value="Periplasmic binding protein-like II"/>
    <property type="match status" value="2"/>
</dbReference>
<dbReference type="GO" id="GO:0003677">
    <property type="term" value="F:DNA binding"/>
    <property type="evidence" value="ECO:0007669"/>
    <property type="project" value="UniProtKB-KW"/>
</dbReference>
<protein>
    <submittedName>
        <fullName evidence="6">LysR family transcriptional regulator</fullName>
    </submittedName>
</protein>
<dbReference type="PANTHER" id="PTHR30346">
    <property type="entry name" value="TRANSCRIPTIONAL DUAL REGULATOR HCAR-RELATED"/>
    <property type="match status" value="1"/>
</dbReference>
<sequence length="313" mass="33642">MPSLRQLQYFTAVVETGAITEAGRLLRVSAGGISLAMSQLEDLLGVQLAVRTRGRGVEITDAGWRVYELARTVASGVEGIQEVASTIRGEVSGPLRLGMFTTLSPWIFPQIAEHFSHRFPSVDLQLEEGPSAQLQTRLLEGRLDAVLLYENHLEAGVQSQHIAPVRLQVALAPDHRLAAHDAVELSALEDEQAVLLSTRPAADHVEEILRAAGVVPQVRWRSANVETIRSLVARGLGYAIIMGRPHGDRTYDGLPVVYRPIADDIPTNALVLATAPGTRASARLTALGGFCREVLSSQLRAVDGEPGGGIGHL</sequence>
<evidence type="ECO:0000259" key="5">
    <source>
        <dbReference type="PROSITE" id="PS50931"/>
    </source>
</evidence>
<evidence type="ECO:0000256" key="4">
    <source>
        <dbReference type="ARBA" id="ARBA00023163"/>
    </source>
</evidence>
<dbReference type="GO" id="GO:0003700">
    <property type="term" value="F:DNA-binding transcription factor activity"/>
    <property type="evidence" value="ECO:0007669"/>
    <property type="project" value="InterPro"/>
</dbReference>